<evidence type="ECO:0000256" key="1">
    <source>
        <dbReference type="SAM" id="MobiDB-lite"/>
    </source>
</evidence>
<dbReference type="PANTHER" id="PTHR35186">
    <property type="entry name" value="ANK_REP_REGION DOMAIN-CONTAINING PROTEIN"/>
    <property type="match status" value="1"/>
</dbReference>
<dbReference type="PANTHER" id="PTHR35186:SF4">
    <property type="entry name" value="PRION-INHIBITION AND PROPAGATION HELO DOMAIN-CONTAINING PROTEIN"/>
    <property type="match status" value="1"/>
</dbReference>
<dbReference type="Gene3D" id="1.20.120.1020">
    <property type="entry name" value="Prion-inhibition and propagation, HeLo domain"/>
    <property type="match status" value="1"/>
</dbReference>
<protein>
    <recommendedName>
        <fullName evidence="3">DUF7580 domain-containing protein</fullName>
    </recommendedName>
</protein>
<proteinExistence type="predicted"/>
<gene>
    <name evidence="4" type="ORF">HMPREF1624_08209</name>
</gene>
<evidence type="ECO:0000313" key="4">
    <source>
        <dbReference type="EMBL" id="ERS95331.1"/>
    </source>
</evidence>
<feature type="signal peptide" evidence="2">
    <location>
        <begin position="1"/>
        <end position="18"/>
    </location>
</feature>
<evidence type="ECO:0000313" key="5">
    <source>
        <dbReference type="Proteomes" id="UP000018087"/>
    </source>
</evidence>
<name>U7PK68_SPOS1</name>
<reference evidence="5" key="1">
    <citation type="journal article" date="2014" name="Genome Announc.">
        <title>Genome sequence of the pathogenic fungus Sporothrix schenckii (ATCC 58251).</title>
        <authorList>
            <person name="Cuomo C.A."/>
            <person name="Rodriguez-Del Valle N."/>
            <person name="Perez-Sanchez L."/>
            <person name="Abouelleil A."/>
            <person name="Goldberg J."/>
            <person name="Young S."/>
            <person name="Zeng Q."/>
            <person name="Birren B.W."/>
        </authorList>
    </citation>
    <scope>NUCLEOTIDE SEQUENCE [LARGE SCALE GENOMIC DNA]</scope>
    <source>
        <strain evidence="5">ATCC 58251 / de Perez 2211183</strain>
    </source>
</reference>
<dbReference type="InterPro" id="IPR038305">
    <property type="entry name" value="HeLo_sf"/>
</dbReference>
<dbReference type="OrthoDB" id="3565018at2759"/>
<evidence type="ECO:0000256" key="2">
    <source>
        <dbReference type="SAM" id="SignalP"/>
    </source>
</evidence>
<feature type="domain" description="DUF7580" evidence="3">
    <location>
        <begin position="371"/>
        <end position="576"/>
    </location>
</feature>
<evidence type="ECO:0000259" key="3">
    <source>
        <dbReference type="Pfam" id="PF24476"/>
    </source>
</evidence>
<keyword evidence="5" id="KW-1185">Reference proteome</keyword>
<dbReference type="EMBL" id="KI440854">
    <property type="protein sequence ID" value="ERS95331.1"/>
    <property type="molecule type" value="Genomic_DNA"/>
</dbReference>
<dbReference type="HOGENOM" id="CLU_026305_4_0_1"/>
<dbReference type="eggNOG" id="ENOG502SISW">
    <property type="taxonomic scope" value="Eukaryota"/>
</dbReference>
<organism evidence="4 5">
    <name type="scientific">Sporothrix schenckii (strain ATCC 58251 / de Perez 2211183)</name>
    <name type="common">Rose-picker's disease fungus</name>
    <dbReference type="NCBI Taxonomy" id="1391915"/>
    <lineage>
        <taxon>Eukaryota</taxon>
        <taxon>Fungi</taxon>
        <taxon>Dikarya</taxon>
        <taxon>Ascomycota</taxon>
        <taxon>Pezizomycotina</taxon>
        <taxon>Sordariomycetes</taxon>
        <taxon>Sordariomycetidae</taxon>
        <taxon>Ophiostomatales</taxon>
        <taxon>Ophiostomataceae</taxon>
        <taxon>Sporothrix</taxon>
    </lineage>
</organism>
<dbReference type="AlphaFoldDB" id="U7PK68"/>
<sequence length="580" mass="63982">MAEIAGLVLGGLPLVISAVEVFAEPLESYRNYKKQVLQFHSLLALQRQKLEATLLDIGLDTPSKDELSRYVQANAPKVADEILYIYQCIEEETNKVMRKFGIDSRTKFHAIPRSSPSDMKRIWNAISAKRRKKTISLLNDLNEQLCGCLQVSKSELKAEDDNPVVQRLVQRFDIKQCNSLRQCLASLHRALESSLLCGCEAPHHAVLDVDWHLDGKAVAPDVKIAVSYQPGTAKSATQGAPYWRTVHAIPTPAKQGNVALPHMHTRRVPAPNSVSRSSTPPRTPSPPEFRPSRVKVGPPAPSSQLSLPARQPAINIAASVCVFVSPDLSDHVLQDDDEDHGRDFRLQQTNVGGPRITQLVPITKALNPPQSHQRLSLKARCGLAAYAAMSVLHLSSGPWLTNDWDGSRVGIFFEQPDNNAERLADRPCFFSSFAPLPQTFLGDEGDHGDHGADGALPHAAGRSAYDKRLAPNITVFSLGILLVELCVGRCYADARDDAQQQQPLETPLSMTNARYDFAMSNLDKVYELAGASYGDAAKKCIRFSFPGPDSHNIFEMETFRGIFYRQVVAPIQAAYNRLLI</sequence>
<feature type="chain" id="PRO_5004686983" description="DUF7580 domain-containing protein" evidence="2">
    <location>
        <begin position="19"/>
        <end position="580"/>
    </location>
</feature>
<dbReference type="Pfam" id="PF24476">
    <property type="entry name" value="DUF7580"/>
    <property type="match status" value="1"/>
</dbReference>
<dbReference type="InterPro" id="IPR056002">
    <property type="entry name" value="DUF7580"/>
</dbReference>
<dbReference type="Proteomes" id="UP000018087">
    <property type="component" value="Unassembled WGS sequence"/>
</dbReference>
<accession>U7PK68</accession>
<keyword evidence="2" id="KW-0732">Signal</keyword>
<feature type="region of interest" description="Disordered" evidence="1">
    <location>
        <begin position="268"/>
        <end position="306"/>
    </location>
</feature>